<evidence type="ECO:0008006" key="3">
    <source>
        <dbReference type="Google" id="ProtNLM"/>
    </source>
</evidence>
<name>A0A7X6BCD9_9SPHN</name>
<gene>
    <name evidence="1" type="ORF">GGR89_000857</name>
</gene>
<comment type="caution">
    <text evidence="1">The sequence shown here is derived from an EMBL/GenBank/DDBJ whole genome shotgun (WGS) entry which is preliminary data.</text>
</comment>
<proteinExistence type="predicted"/>
<organism evidence="1 2">
    <name type="scientific">Sphingomonas trueperi</name>
    <dbReference type="NCBI Taxonomy" id="53317"/>
    <lineage>
        <taxon>Bacteria</taxon>
        <taxon>Pseudomonadati</taxon>
        <taxon>Pseudomonadota</taxon>
        <taxon>Alphaproteobacteria</taxon>
        <taxon>Sphingomonadales</taxon>
        <taxon>Sphingomonadaceae</taxon>
        <taxon>Sphingomonas</taxon>
    </lineage>
</organism>
<evidence type="ECO:0000313" key="1">
    <source>
        <dbReference type="EMBL" id="NJB96557.1"/>
    </source>
</evidence>
<evidence type="ECO:0000313" key="2">
    <source>
        <dbReference type="Proteomes" id="UP000531251"/>
    </source>
</evidence>
<dbReference type="AlphaFoldDB" id="A0A7X6BCD9"/>
<dbReference type="RefSeq" id="WP_164542729.1">
    <property type="nucleotide sequence ID" value="NZ_BAAADY010000025.1"/>
</dbReference>
<dbReference type="Proteomes" id="UP000531251">
    <property type="component" value="Unassembled WGS sequence"/>
</dbReference>
<keyword evidence="2" id="KW-1185">Reference proteome</keyword>
<accession>A0A7X6BCD9</accession>
<reference evidence="1 2" key="1">
    <citation type="submission" date="2020-03" db="EMBL/GenBank/DDBJ databases">
        <title>Genomic Encyclopedia of Type Strains, Phase IV (KMG-IV): sequencing the most valuable type-strain genomes for metagenomic binning, comparative biology and taxonomic classification.</title>
        <authorList>
            <person name="Goeker M."/>
        </authorList>
    </citation>
    <scope>NUCLEOTIDE SEQUENCE [LARGE SCALE GENOMIC DNA]</scope>
    <source>
        <strain evidence="1 2">DSM 7225</strain>
    </source>
</reference>
<protein>
    <recommendedName>
        <fullName evidence="3">Nucleoid associated protein NdpA</fullName>
    </recommendedName>
</protein>
<sequence length="338" mass="37195">MSILKAFAFLVPPGKGAGVGQPISGKEVGIGAGKLFEMLDSIFSGDASKHDFEIVFNHSATGEQYNECRRLFVEFTADATVENGLKIAQRLQNVSDHRSGLGLLFLISGTNGLRRRMVVSRFPTDQAVLAEVNEKGLNVEFLEQVFIKRLSSYKAVCLQHESPVNGFWKAMATDRQAGQSGEHISEYWLKEFLDADFSETPAAGTRRLAVALRKALKAHPNIDVKSELAHASSLASAIFTDKTISIEGFCEYFALSQSAKDAVRAQLSKSSLFGKNFKFDPEEFKVVAPFRTVEMSNGAILTAPNDEFENVFSEHKADNGIVTYSTVGRINDQRLARK</sequence>
<dbReference type="EMBL" id="JAATJB010000002">
    <property type="protein sequence ID" value="NJB96557.1"/>
    <property type="molecule type" value="Genomic_DNA"/>
</dbReference>